<comment type="caution">
    <text evidence="11">The sequence shown here is derived from an EMBL/GenBank/DDBJ whole genome shotgun (WGS) entry which is preliminary data.</text>
</comment>
<dbReference type="PANTHER" id="PTHR48418">
    <property type="entry name" value="TRNA WYBUTOSINE-SYNTHESIZING PROTEIN 3"/>
    <property type="match status" value="1"/>
</dbReference>
<dbReference type="EC" id="2.1.1.282" evidence="2"/>
<reference evidence="11 12" key="1">
    <citation type="journal article" date="2016" name="Genome Biol. Evol.">
        <title>Divergent and convergent evolution of fungal pathogenicity.</title>
        <authorList>
            <person name="Shang Y."/>
            <person name="Xiao G."/>
            <person name="Zheng P."/>
            <person name="Cen K."/>
            <person name="Zhan S."/>
            <person name="Wang C."/>
        </authorList>
    </citation>
    <scope>NUCLEOTIDE SEQUENCE [LARGE SCALE GENOMIC DNA]</scope>
    <source>
        <strain evidence="11 12">RCEF 264</strain>
    </source>
</reference>
<dbReference type="GO" id="GO:0032259">
    <property type="term" value="P:methylation"/>
    <property type="evidence" value="ECO:0007669"/>
    <property type="project" value="UniProtKB-KW"/>
</dbReference>
<comment type="catalytic activity">
    <reaction evidence="8">
        <text>4-demethyl-7-[(3S)-3-amino-3-carboxypropyl]wyosine(37) in tRNA(Phe) + S-adenosyl-L-methionine = 7-[(3S)-3-amino-3-carboxypropyl]wyosine(37) in tRNA(Phe) + S-adenosyl-L-homocysteine + H(+)</text>
        <dbReference type="Rhea" id="RHEA:36635"/>
        <dbReference type="Rhea" id="RHEA-COMP:10378"/>
        <dbReference type="Rhea" id="RHEA-COMP:10379"/>
        <dbReference type="ChEBI" id="CHEBI:15378"/>
        <dbReference type="ChEBI" id="CHEBI:57856"/>
        <dbReference type="ChEBI" id="CHEBI:59789"/>
        <dbReference type="ChEBI" id="CHEBI:73543"/>
        <dbReference type="ChEBI" id="CHEBI:73550"/>
        <dbReference type="EC" id="2.1.1.282"/>
    </reaction>
</comment>
<evidence type="ECO:0000256" key="2">
    <source>
        <dbReference type="ARBA" id="ARBA00012750"/>
    </source>
</evidence>
<dbReference type="AlphaFoldDB" id="A0A167TFN5"/>
<dbReference type="InterPro" id="IPR036602">
    <property type="entry name" value="tRNA_yW-synthesising-like_sf"/>
</dbReference>
<evidence type="ECO:0000256" key="6">
    <source>
        <dbReference type="ARBA" id="ARBA00022694"/>
    </source>
</evidence>
<keyword evidence="5" id="KW-0949">S-adenosyl-L-methionine</keyword>
<dbReference type="SUPFAM" id="SSF111278">
    <property type="entry name" value="SSo0622-like"/>
    <property type="match status" value="1"/>
</dbReference>
<protein>
    <recommendedName>
        <fullName evidence="2">tRNA(Phe) 7-[(3-amino-3-carboxypropyl)-4-demethylwyosine(37)-N(4)]-methyltransferase</fullName>
        <ecNumber evidence="2">2.1.1.282</ecNumber>
    </recommendedName>
    <alternativeName>
        <fullName evidence="7">tRNA(Phe) 7-((3-amino-3-carboxypropyl)-4-demethylwyosine(37)-N(4))-methyltransferase</fullName>
    </alternativeName>
</protein>
<dbReference type="GO" id="GO:0008033">
    <property type="term" value="P:tRNA processing"/>
    <property type="evidence" value="ECO:0007669"/>
    <property type="project" value="UniProtKB-KW"/>
</dbReference>
<comment type="similarity">
    <text evidence="1">Belongs to the TYW3 family.</text>
</comment>
<feature type="compositionally biased region" description="Basic and acidic residues" evidence="9">
    <location>
        <begin position="353"/>
        <end position="366"/>
    </location>
</feature>
<evidence type="ECO:0000313" key="11">
    <source>
        <dbReference type="EMBL" id="OAA60552.1"/>
    </source>
</evidence>
<proteinExistence type="inferred from homology"/>
<evidence type="ECO:0000256" key="1">
    <source>
        <dbReference type="ARBA" id="ARBA00008569"/>
    </source>
</evidence>
<evidence type="ECO:0000256" key="8">
    <source>
        <dbReference type="ARBA" id="ARBA00049202"/>
    </source>
</evidence>
<accession>A0A167TFN5</accession>
<name>A0A167TFN5_9HYPO</name>
<dbReference type="InterPro" id="IPR003827">
    <property type="entry name" value="tRNA_yW-synthesising"/>
</dbReference>
<organism evidence="11 12">
    <name type="scientific">Niveomyces insectorum RCEF 264</name>
    <dbReference type="NCBI Taxonomy" id="1081102"/>
    <lineage>
        <taxon>Eukaryota</taxon>
        <taxon>Fungi</taxon>
        <taxon>Dikarya</taxon>
        <taxon>Ascomycota</taxon>
        <taxon>Pezizomycotina</taxon>
        <taxon>Sordariomycetes</taxon>
        <taxon>Hypocreomycetidae</taxon>
        <taxon>Hypocreales</taxon>
        <taxon>Cordycipitaceae</taxon>
        <taxon>Niveomyces</taxon>
    </lineage>
</organism>
<dbReference type="Proteomes" id="UP000076874">
    <property type="component" value="Unassembled WGS sequence"/>
</dbReference>
<dbReference type="PANTHER" id="PTHR48418:SF1">
    <property type="entry name" value="TRNA WYBUTOSINE-SYNTHESIZING PROTEIN 3"/>
    <property type="match status" value="1"/>
</dbReference>
<dbReference type="Pfam" id="PF02676">
    <property type="entry name" value="TYW3"/>
    <property type="match status" value="1"/>
</dbReference>
<evidence type="ECO:0000256" key="5">
    <source>
        <dbReference type="ARBA" id="ARBA00022691"/>
    </source>
</evidence>
<keyword evidence="3" id="KW-0489">Methyltransferase</keyword>
<evidence type="ECO:0000313" key="12">
    <source>
        <dbReference type="Proteomes" id="UP000076874"/>
    </source>
</evidence>
<keyword evidence="4" id="KW-0808">Transferase</keyword>
<evidence type="ECO:0000256" key="4">
    <source>
        <dbReference type="ARBA" id="ARBA00022679"/>
    </source>
</evidence>
<evidence type="ECO:0000256" key="3">
    <source>
        <dbReference type="ARBA" id="ARBA00022603"/>
    </source>
</evidence>
<gene>
    <name evidence="11" type="ORF">SPI_05676</name>
</gene>
<evidence type="ECO:0000256" key="7">
    <source>
        <dbReference type="ARBA" id="ARBA00030554"/>
    </source>
</evidence>
<dbReference type="STRING" id="1081102.A0A167TFN5"/>
<feature type="region of interest" description="Disordered" evidence="9">
    <location>
        <begin position="328"/>
        <end position="389"/>
    </location>
</feature>
<dbReference type="Gene3D" id="3.30.1960.10">
    <property type="entry name" value="tRNA wybutosine-synthesizing-like"/>
    <property type="match status" value="1"/>
</dbReference>
<evidence type="ECO:0000256" key="9">
    <source>
        <dbReference type="SAM" id="MobiDB-lite"/>
    </source>
</evidence>
<dbReference type="GO" id="GO:0008168">
    <property type="term" value="F:methyltransferase activity"/>
    <property type="evidence" value="ECO:0007669"/>
    <property type="project" value="UniProtKB-KW"/>
</dbReference>
<evidence type="ECO:0000259" key="10">
    <source>
        <dbReference type="Pfam" id="PF02676"/>
    </source>
</evidence>
<dbReference type="OrthoDB" id="263283at2759"/>
<keyword evidence="6" id="KW-0819">tRNA processing</keyword>
<feature type="domain" description="tRNA wybutosine-synthesizing protein" evidence="10">
    <location>
        <begin position="18"/>
        <end position="322"/>
    </location>
</feature>
<keyword evidence="12" id="KW-1185">Reference proteome</keyword>
<dbReference type="EMBL" id="AZHD01000009">
    <property type="protein sequence ID" value="OAA60552.1"/>
    <property type="molecule type" value="Genomic_DNA"/>
</dbReference>
<sequence>MTSIAPPLPPCPARFAARKAAILAQLARPDDEYADASPKGAVDAGIRPLLDVINGLDGFVTTSSCAGRVAVFLEGRRGGGGGGGGTTDGETVEHVVRDDDGNGAPTTVAAVSAAAAVAPPTRASSSGGKGGGGTWLFVSHDPLVSETDGRGGSSSSTADRYRSTDWASVFGLSMAEADGVDDDAGVDSQEERLVHFKFEPMILHVLTASLAHAQLLLRCAAAAGFRESGAVGIAPGTAAGAGPDSRADGPAPTPIVAVRSMGLGLASVVGVADTSSGGNDDDQTTAKARCIVSRGYLARLARLADQRFATNRARTERFRAALVAAVGRGQGGPADDSTAAAAAATTPNTWEDADARRARKRAEGLRRQAALKEASAAATGERQEGEALL</sequence>